<dbReference type="InterPro" id="IPR002656">
    <property type="entry name" value="Acyl_transf_3_dom"/>
</dbReference>
<feature type="transmembrane region" description="Helical" evidence="1">
    <location>
        <begin position="168"/>
        <end position="186"/>
    </location>
</feature>
<feature type="transmembrane region" description="Helical" evidence="1">
    <location>
        <begin position="263"/>
        <end position="284"/>
    </location>
</feature>
<keyword evidence="3" id="KW-0808">Transferase</keyword>
<gene>
    <name evidence="3" type="ORF">GU920_08610</name>
</gene>
<name>A0ABW9Y710_9RHOB</name>
<feature type="transmembrane region" description="Helical" evidence="1">
    <location>
        <begin position="12"/>
        <end position="30"/>
    </location>
</feature>
<accession>A0ABW9Y710</accession>
<keyword evidence="4" id="KW-1185">Reference proteome</keyword>
<sequence>MPRIHSIDYLKLIIASGIVWAHVMMLTQQGGAVDYVIGQGLVRTVVPTFAVISGFLFYSTLQRGKAVRWILQLTALYAFWWLAYLLEWLPYVGDRRTIILEAVFGPLHLWYVVALIMAVVMITVIHRLAGGGRTGRLVLVWSAVICLLIGTGLHSVHYFTDAHLSIHVYRNGPFLIFPYAVLGYLIADRLNRQGDGWMPSLQAGCLILLGLALLRLAEAGLALITFGASFEAPPEFPVLAVAFSAMFVLVALRVRLAEPPVNLAFLSMLIYFLHFMVVVTLLNFGITRVFVLTALGVAVPAVLGLGMLALAPVVAGLVPEGLARRMSIRDPAGRR</sequence>
<evidence type="ECO:0000259" key="2">
    <source>
        <dbReference type="Pfam" id="PF01757"/>
    </source>
</evidence>
<dbReference type="GO" id="GO:0016746">
    <property type="term" value="F:acyltransferase activity"/>
    <property type="evidence" value="ECO:0007669"/>
    <property type="project" value="UniProtKB-KW"/>
</dbReference>
<dbReference type="Proteomes" id="UP001517376">
    <property type="component" value="Unassembled WGS sequence"/>
</dbReference>
<evidence type="ECO:0000313" key="4">
    <source>
        <dbReference type="Proteomes" id="UP001517376"/>
    </source>
</evidence>
<feature type="transmembrane region" description="Helical" evidence="1">
    <location>
        <begin position="109"/>
        <end position="125"/>
    </location>
</feature>
<feature type="transmembrane region" description="Helical" evidence="1">
    <location>
        <begin position="36"/>
        <end position="58"/>
    </location>
</feature>
<keyword evidence="3" id="KW-0012">Acyltransferase</keyword>
<feature type="transmembrane region" description="Helical" evidence="1">
    <location>
        <begin position="290"/>
        <end position="318"/>
    </location>
</feature>
<dbReference type="Pfam" id="PF01757">
    <property type="entry name" value="Acyl_transf_3"/>
    <property type="match status" value="1"/>
</dbReference>
<comment type="caution">
    <text evidence="3">The sequence shown here is derived from an EMBL/GenBank/DDBJ whole genome shotgun (WGS) entry which is preliminary data.</text>
</comment>
<feature type="transmembrane region" description="Helical" evidence="1">
    <location>
        <begin position="236"/>
        <end position="256"/>
    </location>
</feature>
<dbReference type="EMBL" id="JAAATW010000002">
    <property type="protein sequence ID" value="NBE07595.1"/>
    <property type="molecule type" value="Genomic_DNA"/>
</dbReference>
<keyword evidence="1" id="KW-1133">Transmembrane helix</keyword>
<evidence type="ECO:0000256" key="1">
    <source>
        <dbReference type="SAM" id="Phobius"/>
    </source>
</evidence>
<feature type="transmembrane region" description="Helical" evidence="1">
    <location>
        <begin position="137"/>
        <end position="156"/>
    </location>
</feature>
<feature type="transmembrane region" description="Helical" evidence="1">
    <location>
        <begin position="206"/>
        <end position="230"/>
    </location>
</feature>
<organism evidence="3 4">
    <name type="scientific">Paragemmobacter ruber</name>
    <dbReference type="NCBI Taxonomy" id="1985673"/>
    <lineage>
        <taxon>Bacteria</taxon>
        <taxon>Pseudomonadati</taxon>
        <taxon>Pseudomonadota</taxon>
        <taxon>Alphaproteobacteria</taxon>
        <taxon>Rhodobacterales</taxon>
        <taxon>Paracoccaceae</taxon>
        <taxon>Paragemmobacter</taxon>
    </lineage>
</organism>
<protein>
    <submittedName>
        <fullName evidence="3">Acyltransferase family protein</fullName>
    </submittedName>
</protein>
<proteinExistence type="predicted"/>
<reference evidence="4" key="1">
    <citation type="submission" date="2020-01" db="EMBL/GenBank/DDBJ databases">
        <title>Sphingomonas sp. strain CSW-10.</title>
        <authorList>
            <person name="Chen W.-M."/>
        </authorList>
    </citation>
    <scope>NUCLEOTIDE SEQUENCE [LARGE SCALE GENOMIC DNA]</scope>
    <source>
        <strain evidence="4">CCP-1</strain>
    </source>
</reference>
<dbReference type="RefSeq" id="WP_161766632.1">
    <property type="nucleotide sequence ID" value="NZ_JAAATW010000002.1"/>
</dbReference>
<feature type="domain" description="Acyltransferase 3" evidence="2">
    <location>
        <begin position="4"/>
        <end position="301"/>
    </location>
</feature>
<feature type="transmembrane region" description="Helical" evidence="1">
    <location>
        <begin position="70"/>
        <end position="89"/>
    </location>
</feature>
<keyword evidence="1" id="KW-0812">Transmembrane</keyword>
<keyword evidence="1" id="KW-0472">Membrane</keyword>
<evidence type="ECO:0000313" key="3">
    <source>
        <dbReference type="EMBL" id="NBE07595.1"/>
    </source>
</evidence>